<accession>A0A2H0UA21</accession>
<dbReference type="Proteomes" id="UP000231379">
    <property type="component" value="Unassembled WGS sequence"/>
</dbReference>
<evidence type="ECO:0000256" key="2">
    <source>
        <dbReference type="SAM" id="Phobius"/>
    </source>
</evidence>
<name>A0A2H0UA21_9BACT</name>
<protein>
    <recommendedName>
        <fullName evidence="5">GerMN domain-containing protein</fullName>
    </recommendedName>
</protein>
<proteinExistence type="predicted"/>
<sequence length="192" mass="20464">MDTTGRNILIAVFIVLLIGLVVWAAWTRNGESTNGARTPPIGTIPPPATPPPPPPAATASVRIALLDTEHVTTGPERGCDRLVMATYTVSTTTMHLTAALGTLFGLEEEEIGSWHNFIARTNDTLSFDRALVEDGTAHIYLSGSLSGLAGVCDGPRARIQIEETALQFPTVQTVQLYLNEQPTTLTPDQSGS</sequence>
<feature type="compositionally biased region" description="Pro residues" evidence="1">
    <location>
        <begin position="42"/>
        <end position="56"/>
    </location>
</feature>
<evidence type="ECO:0008006" key="5">
    <source>
        <dbReference type="Google" id="ProtNLM"/>
    </source>
</evidence>
<dbReference type="AlphaFoldDB" id="A0A2H0UA21"/>
<comment type="caution">
    <text evidence="3">The sequence shown here is derived from an EMBL/GenBank/DDBJ whole genome shotgun (WGS) entry which is preliminary data.</text>
</comment>
<feature type="transmembrane region" description="Helical" evidence="2">
    <location>
        <begin position="7"/>
        <end position="26"/>
    </location>
</feature>
<feature type="region of interest" description="Disordered" evidence="1">
    <location>
        <begin position="32"/>
        <end position="57"/>
    </location>
</feature>
<keyword evidence="2" id="KW-1133">Transmembrane helix</keyword>
<evidence type="ECO:0000256" key="1">
    <source>
        <dbReference type="SAM" id="MobiDB-lite"/>
    </source>
</evidence>
<keyword evidence="2" id="KW-0472">Membrane</keyword>
<evidence type="ECO:0000313" key="4">
    <source>
        <dbReference type="Proteomes" id="UP000231379"/>
    </source>
</evidence>
<dbReference type="EMBL" id="PFBM01000012">
    <property type="protein sequence ID" value="PIR82546.1"/>
    <property type="molecule type" value="Genomic_DNA"/>
</dbReference>
<reference evidence="4" key="1">
    <citation type="submission" date="2017-09" db="EMBL/GenBank/DDBJ databases">
        <title>Depth-based differentiation of microbial function through sediment-hosted aquifers and enrichment of novel symbionts in the deep terrestrial subsurface.</title>
        <authorList>
            <person name="Probst A.J."/>
            <person name="Ladd B."/>
            <person name="Jarett J.K."/>
            <person name="Geller-Mcgrath D.E."/>
            <person name="Sieber C.M.K."/>
            <person name="Emerson J.B."/>
            <person name="Anantharaman K."/>
            <person name="Thomas B.C."/>
            <person name="Malmstrom R."/>
            <person name="Stieglmeier M."/>
            <person name="Klingl A."/>
            <person name="Woyke T."/>
            <person name="Ryan C.M."/>
            <person name="Banfield J.F."/>
        </authorList>
    </citation>
    <scope>NUCLEOTIDE SEQUENCE [LARGE SCALE GENOMIC DNA]</scope>
</reference>
<evidence type="ECO:0000313" key="3">
    <source>
        <dbReference type="EMBL" id="PIR82546.1"/>
    </source>
</evidence>
<gene>
    <name evidence="3" type="ORF">COU20_01975</name>
</gene>
<keyword evidence="2" id="KW-0812">Transmembrane</keyword>
<organism evidence="3 4">
    <name type="scientific">Candidatus Kaiserbacteria bacterium CG10_big_fil_rev_8_21_14_0_10_59_10</name>
    <dbReference type="NCBI Taxonomy" id="1974612"/>
    <lineage>
        <taxon>Bacteria</taxon>
        <taxon>Candidatus Kaiseribacteriota</taxon>
    </lineage>
</organism>